<gene>
    <name evidence="1" type="ORF">LEP1GSC104_2087</name>
</gene>
<accession>A0A0F6H8Q3</accession>
<evidence type="ECO:0000313" key="2">
    <source>
        <dbReference type="Proteomes" id="UP000006324"/>
    </source>
</evidence>
<reference evidence="1 2" key="1">
    <citation type="submission" date="2012-09" db="EMBL/GenBank/DDBJ databases">
        <authorList>
            <person name="Harkins D.M."/>
            <person name="Durkin A.S."/>
            <person name="Brinkac L.M."/>
            <person name="Selengut J.D."/>
            <person name="Sanka R."/>
            <person name="DePew J."/>
            <person name="Purushe J."/>
            <person name="Chanthongthip A."/>
            <person name="Lattana O."/>
            <person name="Phetsouvanh R."/>
            <person name="Newton P.N."/>
            <person name="Vinetz J.M."/>
            <person name="Sutton G.G."/>
            <person name="Nelson W.C."/>
            <person name="Fouts D.E."/>
        </authorList>
    </citation>
    <scope>NUCLEOTIDE SEQUENCE [LARGE SCALE GENOMIC DNA]</scope>
    <source>
        <strain evidence="1 2">UI 12621</strain>
    </source>
</reference>
<name>A0A0F6H8Q3_LEPIR</name>
<dbReference type="EMBL" id="AHNQ02000031">
    <property type="protein sequence ID" value="EKO24635.1"/>
    <property type="molecule type" value="Genomic_DNA"/>
</dbReference>
<organism evidence="1 2">
    <name type="scientific">Leptospira interrogans str. UI 12621</name>
    <dbReference type="NCBI Taxonomy" id="1049937"/>
    <lineage>
        <taxon>Bacteria</taxon>
        <taxon>Pseudomonadati</taxon>
        <taxon>Spirochaetota</taxon>
        <taxon>Spirochaetia</taxon>
        <taxon>Leptospirales</taxon>
        <taxon>Leptospiraceae</taxon>
        <taxon>Leptospira</taxon>
    </lineage>
</organism>
<dbReference type="GeneID" id="61112495"/>
<dbReference type="AlphaFoldDB" id="A0A0F6H8Q3"/>
<sequence length="191" mass="22094">MSLNVLKFHLKPGKVYRRSDLLPYSNSIDRELKQLVKEGFLRKLSTGLYSRPKPSKFGEVPTELPLLVEKYLKTKDFLVVDHNSLNGIGLGLTQLYNEFTVYNQKRHGRVELGGMKFNFKRRSGYPSSPNSEFLLVEFMNERKTLAEHPENLPKYLRNKLQSLNKAKLKKYAESFGKVAVKKELEQLISNT</sequence>
<dbReference type="Proteomes" id="UP000006324">
    <property type="component" value="Unassembled WGS sequence"/>
</dbReference>
<dbReference type="RefSeq" id="WP_000056315.1">
    <property type="nucleotide sequence ID" value="NZ_AHNQ02000031.1"/>
</dbReference>
<proteinExistence type="predicted"/>
<comment type="caution">
    <text evidence="1">The sequence shown here is derived from an EMBL/GenBank/DDBJ whole genome shotgun (WGS) entry which is preliminary data.</text>
</comment>
<evidence type="ECO:0008006" key="3">
    <source>
        <dbReference type="Google" id="ProtNLM"/>
    </source>
</evidence>
<protein>
    <recommendedName>
        <fullName evidence="3">PF13338 domain protein</fullName>
    </recommendedName>
</protein>
<evidence type="ECO:0000313" key="1">
    <source>
        <dbReference type="EMBL" id="EKO24635.1"/>
    </source>
</evidence>